<reference evidence="5" key="1">
    <citation type="submission" date="2021-01" db="EMBL/GenBank/DDBJ databases">
        <title>Phytophthora aleatoria, a newly-described species from Pinus radiata is distinct from Phytophthora cactorum isolates based on comparative genomics.</title>
        <authorList>
            <person name="Mcdougal R."/>
            <person name="Panda P."/>
            <person name="Williams N."/>
            <person name="Studholme D.J."/>
        </authorList>
    </citation>
    <scope>NUCLEOTIDE SEQUENCE</scope>
    <source>
        <strain evidence="5">NZFS 3830</strain>
    </source>
</reference>
<evidence type="ECO:0000256" key="2">
    <source>
        <dbReference type="ARBA" id="ARBA00022771"/>
    </source>
</evidence>
<dbReference type="VEuPathDB" id="FungiDB:PC110_g16217"/>
<evidence type="ECO:0000256" key="3">
    <source>
        <dbReference type="ARBA" id="ARBA00022833"/>
    </source>
</evidence>
<feature type="domain" description="BED-type" evidence="4">
    <location>
        <begin position="20"/>
        <end position="48"/>
    </location>
</feature>
<proteinExistence type="predicted"/>
<dbReference type="PANTHER" id="PTHR40866:SF1">
    <property type="entry name" value="BED-TYPE DOMAIN-CONTAINING PROTEIN"/>
    <property type="match status" value="1"/>
</dbReference>
<dbReference type="Proteomes" id="UP000688947">
    <property type="component" value="Unassembled WGS sequence"/>
</dbReference>
<accession>A0A8T1TYG3</accession>
<dbReference type="GO" id="GO:0008270">
    <property type="term" value="F:zinc ion binding"/>
    <property type="evidence" value="ECO:0007669"/>
    <property type="project" value="UniProtKB-KW"/>
</dbReference>
<dbReference type="InterPro" id="IPR003656">
    <property type="entry name" value="Znf_BED"/>
</dbReference>
<sequence length="179" mass="19973">MSSQQLAAIFYTVVEPGLYRCNICEQSRKQAQRAGYTNLISHLNSKHPTNGEEYAEFQRRNLTSLEVFGFVDEVTTHMQLVRMKPTSAETLKTYMHRVADRVGNTIAKEMGKCFGIMFDGLIGLSPMEDGQMADAHIESNESILAVYDKALSMIKFIVADNCTTNRSVATKLDVPLIGV</sequence>
<evidence type="ECO:0000256" key="1">
    <source>
        <dbReference type="ARBA" id="ARBA00022723"/>
    </source>
</evidence>
<protein>
    <recommendedName>
        <fullName evidence="4">BED-type domain-containing protein</fullName>
    </recommendedName>
</protein>
<evidence type="ECO:0000313" key="6">
    <source>
        <dbReference type="Proteomes" id="UP000688947"/>
    </source>
</evidence>
<evidence type="ECO:0000259" key="4">
    <source>
        <dbReference type="Pfam" id="PF02892"/>
    </source>
</evidence>
<dbReference type="PANTHER" id="PTHR40866">
    <property type="entry name" value="BED-TYPE DOMAIN-CONTAINING PROTEIN"/>
    <property type="match status" value="1"/>
</dbReference>
<dbReference type="Pfam" id="PF02892">
    <property type="entry name" value="zf-BED"/>
    <property type="match status" value="1"/>
</dbReference>
<gene>
    <name evidence="5" type="ORF">JG687_00014535</name>
</gene>
<evidence type="ECO:0000313" key="5">
    <source>
        <dbReference type="EMBL" id="KAG6949934.1"/>
    </source>
</evidence>
<keyword evidence="1" id="KW-0479">Metal-binding</keyword>
<dbReference type="OrthoDB" id="93667at2759"/>
<comment type="caution">
    <text evidence="5">The sequence shown here is derived from an EMBL/GenBank/DDBJ whole genome shotgun (WGS) entry which is preliminary data.</text>
</comment>
<keyword evidence="2" id="KW-0863">Zinc-finger</keyword>
<name>A0A8T1TYG3_9STRA</name>
<keyword evidence="3" id="KW-0862">Zinc</keyword>
<dbReference type="GO" id="GO:0003677">
    <property type="term" value="F:DNA binding"/>
    <property type="evidence" value="ECO:0007669"/>
    <property type="project" value="InterPro"/>
</dbReference>
<organism evidence="5 6">
    <name type="scientific">Phytophthora cactorum</name>
    <dbReference type="NCBI Taxonomy" id="29920"/>
    <lineage>
        <taxon>Eukaryota</taxon>
        <taxon>Sar</taxon>
        <taxon>Stramenopiles</taxon>
        <taxon>Oomycota</taxon>
        <taxon>Peronosporomycetes</taxon>
        <taxon>Peronosporales</taxon>
        <taxon>Peronosporaceae</taxon>
        <taxon>Phytophthora</taxon>
    </lineage>
</organism>
<dbReference type="EMBL" id="JAENGZ010001186">
    <property type="protein sequence ID" value="KAG6949934.1"/>
    <property type="molecule type" value="Genomic_DNA"/>
</dbReference>
<dbReference type="AlphaFoldDB" id="A0A8T1TYG3"/>